<sequence>MLKHNLIVNSVLISMPHAIDHDDKFEDVAMEDPVRNVILEVQHWKKTATVELLLRPLCAAITHLEGDEATISAVWACFAHDAHNVLSIDQAILAVLDVDSYTLLGFVHHRIGTIYTPAHALAFVSDPFYYSMRMNMAGLHRPSFLELGQGPMFQQCRTALAQIATGD</sequence>
<protein>
    <submittedName>
        <fullName evidence="1">Uncharacterized protein</fullName>
    </submittedName>
</protein>
<dbReference type="AlphaFoldDB" id="M4BB97"/>
<accession>M4BB97</accession>
<reference evidence="1" key="2">
    <citation type="submission" date="2015-06" db="UniProtKB">
        <authorList>
            <consortium name="EnsemblProtists"/>
        </authorList>
    </citation>
    <scope>IDENTIFICATION</scope>
    <source>
        <strain evidence="1">Emoy2</strain>
    </source>
</reference>
<name>M4BB97_HYAAE</name>
<dbReference type="EnsemblProtists" id="HpaT803559">
    <property type="protein sequence ID" value="HpaP803559"/>
    <property type="gene ID" value="HpaG803559"/>
</dbReference>
<organism evidence="1 2">
    <name type="scientific">Hyaloperonospora arabidopsidis (strain Emoy2)</name>
    <name type="common">Downy mildew agent</name>
    <name type="synonym">Peronospora arabidopsidis</name>
    <dbReference type="NCBI Taxonomy" id="559515"/>
    <lineage>
        <taxon>Eukaryota</taxon>
        <taxon>Sar</taxon>
        <taxon>Stramenopiles</taxon>
        <taxon>Oomycota</taxon>
        <taxon>Peronosporomycetes</taxon>
        <taxon>Peronosporales</taxon>
        <taxon>Peronosporaceae</taxon>
        <taxon>Hyaloperonospora</taxon>
    </lineage>
</organism>
<keyword evidence="2" id="KW-1185">Reference proteome</keyword>
<proteinExistence type="predicted"/>
<evidence type="ECO:0000313" key="2">
    <source>
        <dbReference type="Proteomes" id="UP000011713"/>
    </source>
</evidence>
<reference evidence="2" key="1">
    <citation type="journal article" date="2010" name="Science">
        <title>Signatures of adaptation to obligate biotrophy in the Hyaloperonospora arabidopsidis genome.</title>
        <authorList>
            <person name="Baxter L."/>
            <person name="Tripathy S."/>
            <person name="Ishaque N."/>
            <person name="Boot N."/>
            <person name="Cabral A."/>
            <person name="Kemen E."/>
            <person name="Thines M."/>
            <person name="Ah-Fong A."/>
            <person name="Anderson R."/>
            <person name="Badejoko W."/>
            <person name="Bittner-Eddy P."/>
            <person name="Boore J.L."/>
            <person name="Chibucos M.C."/>
            <person name="Coates M."/>
            <person name="Dehal P."/>
            <person name="Delehaunty K."/>
            <person name="Dong S."/>
            <person name="Downton P."/>
            <person name="Dumas B."/>
            <person name="Fabro G."/>
            <person name="Fronick C."/>
            <person name="Fuerstenberg S.I."/>
            <person name="Fulton L."/>
            <person name="Gaulin E."/>
            <person name="Govers F."/>
            <person name="Hughes L."/>
            <person name="Humphray S."/>
            <person name="Jiang R.H."/>
            <person name="Judelson H."/>
            <person name="Kamoun S."/>
            <person name="Kyung K."/>
            <person name="Meijer H."/>
            <person name="Minx P."/>
            <person name="Morris P."/>
            <person name="Nelson J."/>
            <person name="Phuntumart V."/>
            <person name="Qutob D."/>
            <person name="Rehmany A."/>
            <person name="Rougon-Cardoso A."/>
            <person name="Ryden P."/>
            <person name="Torto-Alalibo T."/>
            <person name="Studholme D."/>
            <person name="Wang Y."/>
            <person name="Win J."/>
            <person name="Wood J."/>
            <person name="Clifton S.W."/>
            <person name="Rogers J."/>
            <person name="Van den Ackerveken G."/>
            <person name="Jones J.D."/>
            <person name="McDowell J.M."/>
            <person name="Beynon J."/>
            <person name="Tyler B.M."/>
        </authorList>
    </citation>
    <scope>NUCLEOTIDE SEQUENCE [LARGE SCALE GENOMIC DNA]</scope>
    <source>
        <strain evidence="2">Emoy2</strain>
    </source>
</reference>
<dbReference type="EMBL" id="JH598095">
    <property type="status" value="NOT_ANNOTATED_CDS"/>
    <property type="molecule type" value="Genomic_DNA"/>
</dbReference>
<dbReference type="eggNOG" id="ENOG502SSK9">
    <property type="taxonomic scope" value="Eukaryota"/>
</dbReference>
<dbReference type="VEuPathDB" id="FungiDB:HpaG803559"/>
<dbReference type="HOGENOM" id="CLU_1597600_0_0_1"/>
<dbReference type="InParanoid" id="M4BB97"/>
<evidence type="ECO:0000313" key="1">
    <source>
        <dbReference type="EnsemblProtists" id="HpaP803559"/>
    </source>
</evidence>
<dbReference type="Proteomes" id="UP000011713">
    <property type="component" value="Unassembled WGS sequence"/>
</dbReference>